<name>A0A0P7YWH3_SCLFO</name>
<keyword evidence="4" id="KW-0472">Membrane</keyword>
<reference evidence="6 7" key="1">
    <citation type="submission" date="2015-08" db="EMBL/GenBank/DDBJ databases">
        <title>The genome of the Asian arowana (Scleropages formosus).</title>
        <authorList>
            <person name="Tan M.H."/>
            <person name="Gan H.M."/>
            <person name="Croft L.J."/>
            <person name="Austin C.M."/>
        </authorList>
    </citation>
    <scope>NUCLEOTIDE SEQUENCE [LARGE SCALE GENOMIC DNA]</scope>
    <source>
        <strain evidence="6">Aro1</strain>
    </source>
</reference>
<dbReference type="PANTHER" id="PTHR15191">
    <property type="entry name" value="PROTEIN CBG20567"/>
    <property type="match status" value="1"/>
</dbReference>
<dbReference type="InterPro" id="IPR036790">
    <property type="entry name" value="Frizzled_dom_sf"/>
</dbReference>
<feature type="transmembrane region" description="Helical" evidence="4">
    <location>
        <begin position="326"/>
        <end position="351"/>
    </location>
</feature>
<dbReference type="GO" id="GO:0005634">
    <property type="term" value="C:nucleus"/>
    <property type="evidence" value="ECO:0007669"/>
    <property type="project" value="TreeGrafter"/>
</dbReference>
<dbReference type="STRING" id="113540.ENSSFOP00015077376"/>
<accession>A0A0P7YWH3</accession>
<keyword evidence="4" id="KW-1133">Transmembrane helix</keyword>
<keyword evidence="4" id="KW-0812">Transmembrane</keyword>
<dbReference type="SUPFAM" id="SSF47473">
    <property type="entry name" value="EF-hand"/>
    <property type="match status" value="1"/>
</dbReference>
<evidence type="ECO:0000256" key="4">
    <source>
        <dbReference type="SAM" id="Phobius"/>
    </source>
</evidence>
<feature type="domain" description="FZ" evidence="5">
    <location>
        <begin position="7"/>
        <end position="121"/>
    </location>
</feature>
<dbReference type="Gene3D" id="1.10.238.10">
    <property type="entry name" value="EF-hand"/>
    <property type="match status" value="1"/>
</dbReference>
<dbReference type="SUPFAM" id="SSF63501">
    <property type="entry name" value="Frizzled cysteine-rich domain"/>
    <property type="match status" value="1"/>
</dbReference>
<dbReference type="InterPro" id="IPR052304">
    <property type="entry name" value="PTTG1IP"/>
</dbReference>
<dbReference type="Gene3D" id="1.10.2000.10">
    <property type="entry name" value="Frizzled cysteine-rich domain"/>
    <property type="match status" value="1"/>
</dbReference>
<dbReference type="GO" id="GO:0005737">
    <property type="term" value="C:cytoplasm"/>
    <property type="evidence" value="ECO:0007669"/>
    <property type="project" value="TreeGrafter"/>
</dbReference>
<comment type="caution">
    <text evidence="2">Lacks conserved residue(s) required for the propagation of feature annotation.</text>
</comment>
<feature type="non-terminal residue" evidence="6">
    <location>
        <position position="1"/>
    </location>
</feature>
<feature type="disulfide bond" evidence="2">
    <location>
        <begin position="86"/>
        <end position="110"/>
    </location>
</feature>
<evidence type="ECO:0000256" key="2">
    <source>
        <dbReference type="PROSITE-ProRule" id="PRU00090"/>
    </source>
</evidence>
<evidence type="ECO:0000259" key="5">
    <source>
        <dbReference type="PROSITE" id="PS50038"/>
    </source>
</evidence>
<evidence type="ECO:0000313" key="7">
    <source>
        <dbReference type="Proteomes" id="UP000034805"/>
    </source>
</evidence>
<sequence>VDGKRHVSGGSCQPLTVTVCQAFGYKETLVPNALHRGSQSDADREIGEYTFPITLGCSPYLKFFLCSFYLPECSEGQTLLPCRSLCEKARSGCESLLNKHGHEWPKAFACQSFPEESCTREDSRFEGLSAEEVHSRLAKTSYMVGDEDESGTITVEELRELEKHVLRWRTVFASLDRRQMGFMSLDQLRAQLLSDAFKRRLLNGLPCVCEVAGFRYDELWIKTQLRYRADMHALERRLVVSLRLFLLIGCSIISRGNCYATTVPPTPPKSCGSFSTCETCLQNVSCLWCNTNNTCLDYPVRHLLPPSSVCQLSQARWGVCWVNFEALIIAMAVVGGTILLSIIVCCCCCCCKRSQSGLDREEERYAQRREEIRKRSENRKAERKARHDEIRKKYGTYLYALPGLCKTKQKGPFEKRACDVAELSWREVDTLRPPLPQSGWEGIGLIPDSDHPYSKFEND</sequence>
<feature type="disulfide bond" evidence="2">
    <location>
        <begin position="20"/>
        <end position="66"/>
    </location>
</feature>
<proteinExistence type="predicted"/>
<evidence type="ECO:0000313" key="6">
    <source>
        <dbReference type="EMBL" id="KPP72570.1"/>
    </source>
</evidence>
<dbReference type="Proteomes" id="UP000034805">
    <property type="component" value="Unassembled WGS sequence"/>
</dbReference>
<dbReference type="SMART" id="SM00063">
    <property type="entry name" value="FRI"/>
    <property type="match status" value="1"/>
</dbReference>
<dbReference type="EMBL" id="JARO02002476">
    <property type="protein sequence ID" value="KPP72570.1"/>
    <property type="molecule type" value="Genomic_DNA"/>
</dbReference>
<dbReference type="AlphaFoldDB" id="A0A0P7YWH3"/>
<dbReference type="InterPro" id="IPR020067">
    <property type="entry name" value="Frizzled_dom"/>
</dbReference>
<keyword evidence="1 2" id="KW-1015">Disulfide bond</keyword>
<gene>
    <name evidence="6" type="ORF">Z043_108411</name>
</gene>
<comment type="caution">
    <text evidence="6">The sequence shown here is derived from an EMBL/GenBank/DDBJ whole genome shotgun (WGS) entry which is preliminary data.</text>
</comment>
<feature type="disulfide bond" evidence="2">
    <location>
        <begin position="12"/>
        <end position="73"/>
    </location>
</feature>
<protein>
    <submittedName>
        <fullName evidence="6">Pituitary tumor-transforming protein-interacting protein 1-like</fullName>
    </submittedName>
</protein>
<dbReference type="PROSITE" id="PS50038">
    <property type="entry name" value="FZ"/>
    <property type="match status" value="1"/>
</dbReference>
<evidence type="ECO:0000256" key="1">
    <source>
        <dbReference type="ARBA" id="ARBA00023157"/>
    </source>
</evidence>
<feature type="compositionally biased region" description="Basic and acidic residues" evidence="3">
    <location>
        <begin position="448"/>
        <end position="459"/>
    </location>
</feature>
<feature type="region of interest" description="Disordered" evidence="3">
    <location>
        <begin position="439"/>
        <end position="459"/>
    </location>
</feature>
<dbReference type="Pfam" id="PF01392">
    <property type="entry name" value="Fz"/>
    <property type="match status" value="1"/>
</dbReference>
<dbReference type="InterPro" id="IPR011992">
    <property type="entry name" value="EF-hand-dom_pair"/>
</dbReference>
<evidence type="ECO:0000256" key="3">
    <source>
        <dbReference type="SAM" id="MobiDB-lite"/>
    </source>
</evidence>
<dbReference type="GO" id="GO:0006606">
    <property type="term" value="P:protein import into nucleus"/>
    <property type="evidence" value="ECO:0007669"/>
    <property type="project" value="TreeGrafter"/>
</dbReference>
<dbReference type="PANTHER" id="PTHR15191:SF8">
    <property type="entry name" value="PITUITARY TUMOR-TRANSFORMING GENE 1 PROTEIN-INTERACTING PROTEIN-LIKE"/>
    <property type="match status" value="1"/>
</dbReference>
<organism evidence="6 7">
    <name type="scientific">Scleropages formosus</name>
    <name type="common">Asian bonytongue</name>
    <name type="synonym">Osteoglossum formosum</name>
    <dbReference type="NCBI Taxonomy" id="113540"/>
    <lineage>
        <taxon>Eukaryota</taxon>
        <taxon>Metazoa</taxon>
        <taxon>Chordata</taxon>
        <taxon>Craniata</taxon>
        <taxon>Vertebrata</taxon>
        <taxon>Euteleostomi</taxon>
        <taxon>Actinopterygii</taxon>
        <taxon>Neopterygii</taxon>
        <taxon>Teleostei</taxon>
        <taxon>Osteoglossocephala</taxon>
        <taxon>Osteoglossomorpha</taxon>
        <taxon>Osteoglossiformes</taxon>
        <taxon>Osteoglossidae</taxon>
        <taxon>Scleropages</taxon>
    </lineage>
</organism>